<dbReference type="GO" id="GO:0000160">
    <property type="term" value="P:phosphorelay signal transduction system"/>
    <property type="evidence" value="ECO:0007669"/>
    <property type="project" value="InterPro"/>
</dbReference>
<evidence type="ECO:0000256" key="1">
    <source>
        <dbReference type="PROSITE-ProRule" id="PRU00169"/>
    </source>
</evidence>
<dbReference type="EMBL" id="CP116967">
    <property type="protein sequence ID" value="WNM56795.1"/>
    <property type="molecule type" value="Genomic_DNA"/>
</dbReference>
<dbReference type="CDD" id="cd19923">
    <property type="entry name" value="REC_CheY_CheY3"/>
    <property type="match status" value="1"/>
</dbReference>
<dbReference type="Gene3D" id="3.40.50.2300">
    <property type="match status" value="1"/>
</dbReference>
<proteinExistence type="predicted"/>
<organism evidence="3 4">
    <name type="scientific">Candidatus Nitrospira allomarina</name>
    <dbReference type="NCBI Taxonomy" id="3020900"/>
    <lineage>
        <taxon>Bacteria</taxon>
        <taxon>Pseudomonadati</taxon>
        <taxon>Nitrospirota</taxon>
        <taxon>Nitrospiria</taxon>
        <taxon>Nitrospirales</taxon>
        <taxon>Nitrospiraceae</taxon>
        <taxon>Nitrospira</taxon>
    </lineage>
</organism>
<protein>
    <submittedName>
        <fullName evidence="3">Chemotaxis response regulator CheY</fullName>
    </submittedName>
</protein>
<dbReference type="Proteomes" id="UP001302719">
    <property type="component" value="Chromosome"/>
</dbReference>
<name>A0AA96GB83_9BACT</name>
<keyword evidence="4" id="KW-1185">Reference proteome</keyword>
<feature type="modified residue" description="4-aspartylphosphate" evidence="1">
    <location>
        <position position="57"/>
    </location>
</feature>
<dbReference type="PANTHER" id="PTHR43228:SF1">
    <property type="entry name" value="TWO-COMPONENT RESPONSE REGULATOR ARR22"/>
    <property type="match status" value="1"/>
</dbReference>
<dbReference type="PANTHER" id="PTHR43228">
    <property type="entry name" value="TWO-COMPONENT RESPONSE REGULATOR"/>
    <property type="match status" value="1"/>
</dbReference>
<reference evidence="3 4" key="1">
    <citation type="submission" date="2023-01" db="EMBL/GenBank/DDBJ databases">
        <title>Cultivation and genomic characterization of new, ubiquitous marine nitrite-oxidizing bacteria from the Nitrospirales.</title>
        <authorList>
            <person name="Mueller A.J."/>
            <person name="Daebeler A."/>
            <person name="Herbold C.W."/>
            <person name="Kirkegaard R.H."/>
            <person name="Daims H."/>
        </authorList>
    </citation>
    <scope>NUCLEOTIDE SEQUENCE [LARGE SCALE GENOMIC DNA]</scope>
    <source>
        <strain evidence="3 4">VA</strain>
    </source>
</reference>
<dbReference type="SMART" id="SM00448">
    <property type="entry name" value="REC"/>
    <property type="match status" value="1"/>
</dbReference>
<dbReference type="InterPro" id="IPR011006">
    <property type="entry name" value="CheY-like_superfamily"/>
</dbReference>
<dbReference type="RefSeq" id="WP_312640579.1">
    <property type="nucleotide sequence ID" value="NZ_CP116967.1"/>
</dbReference>
<dbReference type="Pfam" id="PF00072">
    <property type="entry name" value="Response_reg"/>
    <property type="match status" value="1"/>
</dbReference>
<dbReference type="InterPro" id="IPR052048">
    <property type="entry name" value="ST_Response_Regulator"/>
</dbReference>
<dbReference type="SUPFAM" id="SSF52172">
    <property type="entry name" value="CheY-like"/>
    <property type="match status" value="1"/>
</dbReference>
<sequence length="133" mass="14563">MIDTGIKVLVVDDMSTMRRIVKNVLRQIGFSDIVEAENGQDALTKLKAGGFGLVVSDWNMPVMQGIELLRAVRADTELKTLPFLMVTAEAQKENLIEAVQAGVSNYVVKPFTAEVLQGKLEKIFANVQPAKTS</sequence>
<dbReference type="PROSITE" id="PS50110">
    <property type="entry name" value="RESPONSE_REGULATORY"/>
    <property type="match status" value="1"/>
</dbReference>
<evidence type="ECO:0000313" key="3">
    <source>
        <dbReference type="EMBL" id="WNM56795.1"/>
    </source>
</evidence>
<feature type="domain" description="Response regulatory" evidence="2">
    <location>
        <begin position="7"/>
        <end position="124"/>
    </location>
</feature>
<dbReference type="KEGG" id="nall:PP769_12500"/>
<evidence type="ECO:0000313" key="4">
    <source>
        <dbReference type="Proteomes" id="UP001302719"/>
    </source>
</evidence>
<keyword evidence="1" id="KW-0597">Phosphoprotein</keyword>
<gene>
    <name evidence="3" type="ORF">PP769_12500</name>
</gene>
<dbReference type="AlphaFoldDB" id="A0AA96GB83"/>
<accession>A0AA96GB83</accession>
<dbReference type="InterPro" id="IPR001789">
    <property type="entry name" value="Sig_transdc_resp-reg_receiver"/>
</dbReference>
<evidence type="ECO:0000259" key="2">
    <source>
        <dbReference type="PROSITE" id="PS50110"/>
    </source>
</evidence>